<dbReference type="OrthoDB" id="7912094at2"/>
<name>A0A6N6JNM4_9RHOB</name>
<dbReference type="RefSeq" id="WP_159810520.1">
    <property type="nucleotide sequence ID" value="NZ_BLJE01000007.1"/>
</dbReference>
<gene>
    <name evidence="3" type="ORF">KIN_40460</name>
</gene>
<comment type="caution">
    <text evidence="3">The sequence shown here is derived from an EMBL/GenBank/DDBJ whole genome shotgun (WGS) entry which is preliminary data.</text>
</comment>
<keyword evidence="2" id="KW-0472">Membrane</keyword>
<dbReference type="CDD" id="cd16431">
    <property type="entry name" value="IcmE"/>
    <property type="match status" value="1"/>
</dbReference>
<dbReference type="EMBL" id="BLJE01000007">
    <property type="protein sequence ID" value="GFE66972.1"/>
    <property type="molecule type" value="Genomic_DNA"/>
</dbReference>
<evidence type="ECO:0000256" key="1">
    <source>
        <dbReference type="SAM" id="MobiDB-lite"/>
    </source>
</evidence>
<feature type="transmembrane region" description="Helical" evidence="2">
    <location>
        <begin position="33"/>
        <end position="56"/>
    </location>
</feature>
<evidence type="ECO:0000313" key="4">
    <source>
        <dbReference type="Proteomes" id="UP000436822"/>
    </source>
</evidence>
<keyword evidence="2" id="KW-0812">Transmembrane</keyword>
<dbReference type="Gene3D" id="2.40.128.260">
    <property type="entry name" value="Type IV secretion system, VirB10/TraB/TrbI"/>
    <property type="match status" value="1"/>
</dbReference>
<keyword evidence="2" id="KW-1133">Transmembrane helix</keyword>
<feature type="compositionally biased region" description="Basic and acidic residues" evidence="1">
    <location>
        <begin position="1"/>
        <end position="11"/>
    </location>
</feature>
<dbReference type="Proteomes" id="UP000436822">
    <property type="component" value="Unassembled WGS sequence"/>
</dbReference>
<feature type="region of interest" description="Disordered" evidence="1">
    <location>
        <begin position="1"/>
        <end position="26"/>
    </location>
</feature>
<organism evidence="3 4">
    <name type="scientific">Litoreibacter roseus</name>
    <dbReference type="NCBI Taxonomy" id="2601869"/>
    <lineage>
        <taxon>Bacteria</taxon>
        <taxon>Pseudomonadati</taxon>
        <taxon>Pseudomonadota</taxon>
        <taxon>Alphaproteobacteria</taxon>
        <taxon>Rhodobacterales</taxon>
        <taxon>Roseobacteraceae</taxon>
        <taxon>Litoreibacter</taxon>
    </lineage>
</organism>
<sequence length="423" mass="45195">MSKTDEPKAESEDQEAPKAQSTRRIERPRSRGLLSFRNVALLSVLAVGGAVGFELWRNPDLIGDSRISGPPNVNTTPAGDQLRTSERYEDNLRRQNEQGAEEAADDGGSFIATPDEPLRQIDEPVVTAPANTNRPLPPANPRTQPAQEPQTIVIERPTEPVRQQPTAPAPEAAPNYDHINQLAQLMASQKQGLLQSWQVQPSGVTVVVEQDLLPQPTSTSTTDDLATQIGQDARARESAGEIVARAGDVVLASTIITNDSDTPGPVVAEIRRGPLTGTRLVGGFQPNQNNTYLVVQFGTAVLPDGTEIPVSAYAVDARQKSLAVRSDMDRRLIQRYAPRVAAAFVSGLGDALSDTGSTVVDLGGGVGISRPQATFEQGVYQGLAEVGNDLAGEFVRSAPQGPLISLRSRQIIGVLFTSNVTRP</sequence>
<dbReference type="AlphaFoldDB" id="A0A6N6JNM4"/>
<keyword evidence="4" id="KW-1185">Reference proteome</keyword>
<evidence type="ECO:0008006" key="5">
    <source>
        <dbReference type="Google" id="ProtNLM"/>
    </source>
</evidence>
<dbReference type="InterPro" id="IPR049855">
    <property type="entry name" value="DotG/IcmE-like_C"/>
</dbReference>
<feature type="compositionally biased region" description="Basic and acidic residues" evidence="1">
    <location>
        <begin position="83"/>
        <end position="96"/>
    </location>
</feature>
<feature type="region of interest" description="Disordered" evidence="1">
    <location>
        <begin position="62"/>
        <end position="115"/>
    </location>
</feature>
<feature type="region of interest" description="Disordered" evidence="1">
    <location>
        <begin position="128"/>
        <end position="149"/>
    </location>
</feature>
<evidence type="ECO:0000256" key="2">
    <source>
        <dbReference type="SAM" id="Phobius"/>
    </source>
</evidence>
<accession>A0A6N6JNM4</accession>
<protein>
    <recommendedName>
        <fullName evidence="5">Intracellular multiplication protein IcmE</fullName>
    </recommendedName>
</protein>
<evidence type="ECO:0000313" key="3">
    <source>
        <dbReference type="EMBL" id="GFE66972.1"/>
    </source>
</evidence>
<reference evidence="3 4" key="1">
    <citation type="submission" date="2019-12" db="EMBL/GenBank/DDBJ databases">
        <title>Litoreibacter badius sp. nov., a novel bacteriochlorophyll a-containing bacterium in the genus Litoreibacter.</title>
        <authorList>
            <person name="Kanamuro M."/>
            <person name="Takabe Y."/>
            <person name="Mori K."/>
            <person name="Takaichi S."/>
            <person name="Hanada S."/>
        </authorList>
    </citation>
    <scope>NUCLEOTIDE SEQUENCE [LARGE SCALE GENOMIC DNA]</scope>
    <source>
        <strain evidence="3 4">K6</strain>
    </source>
</reference>
<dbReference type="InterPro" id="IPR042217">
    <property type="entry name" value="T4SS_VirB10/TrbI"/>
</dbReference>
<proteinExistence type="predicted"/>